<evidence type="ECO:0000256" key="1">
    <source>
        <dbReference type="SAM" id="SignalP"/>
    </source>
</evidence>
<gene>
    <name evidence="2" type="ORF">Taro_014540</name>
</gene>
<keyword evidence="3" id="KW-1185">Reference proteome</keyword>
<dbReference type="OrthoDB" id="531564at2759"/>
<protein>
    <submittedName>
        <fullName evidence="2">Uncharacterized protein</fullName>
    </submittedName>
</protein>
<dbReference type="EMBL" id="NMUH01000606">
    <property type="protein sequence ID" value="MQL82060.1"/>
    <property type="molecule type" value="Genomic_DNA"/>
</dbReference>
<dbReference type="AlphaFoldDB" id="A0A843UJM7"/>
<feature type="signal peptide" evidence="1">
    <location>
        <begin position="1"/>
        <end position="19"/>
    </location>
</feature>
<proteinExistence type="predicted"/>
<organism evidence="2 3">
    <name type="scientific">Colocasia esculenta</name>
    <name type="common">Wild taro</name>
    <name type="synonym">Arum esculentum</name>
    <dbReference type="NCBI Taxonomy" id="4460"/>
    <lineage>
        <taxon>Eukaryota</taxon>
        <taxon>Viridiplantae</taxon>
        <taxon>Streptophyta</taxon>
        <taxon>Embryophyta</taxon>
        <taxon>Tracheophyta</taxon>
        <taxon>Spermatophyta</taxon>
        <taxon>Magnoliopsida</taxon>
        <taxon>Liliopsida</taxon>
        <taxon>Araceae</taxon>
        <taxon>Aroideae</taxon>
        <taxon>Colocasieae</taxon>
        <taxon>Colocasia</taxon>
    </lineage>
</organism>
<name>A0A843UJM7_COLES</name>
<keyword evidence="1" id="KW-0732">Signal</keyword>
<evidence type="ECO:0000313" key="2">
    <source>
        <dbReference type="EMBL" id="MQL82060.1"/>
    </source>
</evidence>
<reference evidence="2" key="1">
    <citation type="submission" date="2017-07" db="EMBL/GenBank/DDBJ databases">
        <title>Taro Niue Genome Assembly and Annotation.</title>
        <authorList>
            <person name="Atibalentja N."/>
            <person name="Keating K."/>
            <person name="Fields C.J."/>
        </authorList>
    </citation>
    <scope>NUCLEOTIDE SEQUENCE</scope>
    <source>
        <strain evidence="2">Niue_2</strain>
        <tissue evidence="2">Leaf</tissue>
    </source>
</reference>
<comment type="caution">
    <text evidence="2">The sequence shown here is derived from an EMBL/GenBank/DDBJ whole genome shotgun (WGS) entry which is preliminary data.</text>
</comment>
<dbReference type="Proteomes" id="UP000652761">
    <property type="component" value="Unassembled WGS sequence"/>
</dbReference>
<sequence>MLDIFLLILPLSFEPTVSTDAIGYRIGCLRKAIERFGFSPSQRSPWIPAEPQNRRRSSHPPSPPFRLRLYYAPEEANLLVCEPIDQRVRRRDRPGRMAGGHGPSTTYKGVTLHHAKRWHALTGKGMCAMMWVGVIRGRGMMTTLMIMGMNMRLHTEADGDAGKTSRMVVYTS</sequence>
<feature type="chain" id="PRO_5032499043" evidence="1">
    <location>
        <begin position="20"/>
        <end position="172"/>
    </location>
</feature>
<accession>A0A843UJM7</accession>
<evidence type="ECO:0000313" key="3">
    <source>
        <dbReference type="Proteomes" id="UP000652761"/>
    </source>
</evidence>